<dbReference type="EC" id="2.3.2.27" evidence="2"/>
<dbReference type="PROSITE" id="PS50089">
    <property type="entry name" value="ZF_RING_2"/>
    <property type="match status" value="1"/>
</dbReference>
<keyword evidence="9" id="KW-1185">Reference proteome</keyword>
<evidence type="ECO:0000256" key="2">
    <source>
        <dbReference type="ARBA" id="ARBA00012483"/>
    </source>
</evidence>
<dbReference type="EMBL" id="OZ034816">
    <property type="protein sequence ID" value="CAL1377388.1"/>
    <property type="molecule type" value="Genomic_DNA"/>
</dbReference>
<feature type="domain" description="RING-type" evidence="7">
    <location>
        <begin position="149"/>
        <end position="191"/>
    </location>
</feature>
<reference evidence="8 9" key="1">
    <citation type="submission" date="2024-04" db="EMBL/GenBank/DDBJ databases">
        <authorList>
            <person name="Fracassetti M."/>
        </authorList>
    </citation>
    <scope>NUCLEOTIDE SEQUENCE [LARGE SCALE GENOMIC DNA]</scope>
</reference>
<evidence type="ECO:0000259" key="7">
    <source>
        <dbReference type="PROSITE" id="PS50089"/>
    </source>
</evidence>
<gene>
    <name evidence="8" type="ORF">LTRI10_LOCUS19044</name>
</gene>
<dbReference type="GO" id="GO:0008270">
    <property type="term" value="F:zinc ion binding"/>
    <property type="evidence" value="ECO:0007669"/>
    <property type="project" value="UniProtKB-KW"/>
</dbReference>
<dbReference type="Pfam" id="PF13639">
    <property type="entry name" value="zf-RING_2"/>
    <property type="match status" value="1"/>
</dbReference>
<dbReference type="InterPro" id="IPR001841">
    <property type="entry name" value="Znf_RING"/>
</dbReference>
<dbReference type="Gene3D" id="3.30.40.10">
    <property type="entry name" value="Zinc/RING finger domain, C3HC4 (zinc finger)"/>
    <property type="match status" value="1"/>
</dbReference>
<keyword evidence="5" id="KW-0862">Zinc</keyword>
<accession>A0AAV2DUW2</accession>
<dbReference type="PANTHER" id="PTHR15710:SF202">
    <property type="entry name" value="RING-TYPE E3 UBIQUITIN TRANSFERASE"/>
    <property type="match status" value="1"/>
</dbReference>
<evidence type="ECO:0000256" key="3">
    <source>
        <dbReference type="ARBA" id="ARBA00022723"/>
    </source>
</evidence>
<evidence type="ECO:0000313" key="8">
    <source>
        <dbReference type="EMBL" id="CAL1377388.1"/>
    </source>
</evidence>
<sequence>MSTPADDEEQEDQEHRREALTFWCAGCDVSIRLLITSSAGAVPSCPHCHRQPLHLMDDIIVDHANHASGSDDIDTANLFLVDSPSFRRFLVRHHCAFNACHSNCDVQYLELLDSMENSSISSPSSLANVMIPSVEIEPLSLEIDPVLECAVCKELFVAGEEVKQLPCSHFFHSHCIIPWLSLHKSSCPLCRFQLLPLHNFCDTIEEFT</sequence>
<dbReference type="GO" id="GO:0061630">
    <property type="term" value="F:ubiquitin protein ligase activity"/>
    <property type="evidence" value="ECO:0007669"/>
    <property type="project" value="UniProtKB-EC"/>
</dbReference>
<dbReference type="GO" id="GO:0005737">
    <property type="term" value="C:cytoplasm"/>
    <property type="evidence" value="ECO:0007669"/>
    <property type="project" value="TreeGrafter"/>
</dbReference>
<evidence type="ECO:0000256" key="1">
    <source>
        <dbReference type="ARBA" id="ARBA00000900"/>
    </source>
</evidence>
<dbReference type="Proteomes" id="UP001497516">
    <property type="component" value="Chromosome 3"/>
</dbReference>
<comment type="catalytic activity">
    <reaction evidence="1">
        <text>S-ubiquitinyl-[E2 ubiquitin-conjugating enzyme]-L-cysteine + [acceptor protein]-L-lysine = [E2 ubiquitin-conjugating enzyme]-L-cysteine + N(6)-ubiquitinyl-[acceptor protein]-L-lysine.</text>
        <dbReference type="EC" id="2.3.2.27"/>
    </reaction>
</comment>
<protein>
    <recommendedName>
        <fullName evidence="2">RING-type E3 ubiquitin transferase</fullName>
        <ecNumber evidence="2">2.3.2.27</ecNumber>
    </recommendedName>
</protein>
<dbReference type="AlphaFoldDB" id="A0AAV2DUW2"/>
<dbReference type="SMART" id="SM00184">
    <property type="entry name" value="RING"/>
    <property type="match status" value="1"/>
</dbReference>
<proteinExistence type="predicted"/>
<keyword evidence="4 6" id="KW-0863">Zinc-finger</keyword>
<organism evidence="8 9">
    <name type="scientific">Linum trigynum</name>
    <dbReference type="NCBI Taxonomy" id="586398"/>
    <lineage>
        <taxon>Eukaryota</taxon>
        <taxon>Viridiplantae</taxon>
        <taxon>Streptophyta</taxon>
        <taxon>Embryophyta</taxon>
        <taxon>Tracheophyta</taxon>
        <taxon>Spermatophyta</taxon>
        <taxon>Magnoliopsida</taxon>
        <taxon>eudicotyledons</taxon>
        <taxon>Gunneridae</taxon>
        <taxon>Pentapetalae</taxon>
        <taxon>rosids</taxon>
        <taxon>fabids</taxon>
        <taxon>Malpighiales</taxon>
        <taxon>Linaceae</taxon>
        <taxon>Linum</taxon>
    </lineage>
</organism>
<dbReference type="InterPro" id="IPR013083">
    <property type="entry name" value="Znf_RING/FYVE/PHD"/>
</dbReference>
<keyword evidence="3" id="KW-0479">Metal-binding</keyword>
<name>A0AAV2DUW2_9ROSI</name>
<evidence type="ECO:0000313" key="9">
    <source>
        <dbReference type="Proteomes" id="UP001497516"/>
    </source>
</evidence>
<evidence type="ECO:0000256" key="5">
    <source>
        <dbReference type="ARBA" id="ARBA00022833"/>
    </source>
</evidence>
<dbReference type="GO" id="GO:0016567">
    <property type="term" value="P:protein ubiquitination"/>
    <property type="evidence" value="ECO:0007669"/>
    <property type="project" value="TreeGrafter"/>
</dbReference>
<dbReference type="SUPFAM" id="SSF57850">
    <property type="entry name" value="RING/U-box"/>
    <property type="match status" value="1"/>
</dbReference>
<evidence type="ECO:0000256" key="4">
    <source>
        <dbReference type="ARBA" id="ARBA00022771"/>
    </source>
</evidence>
<evidence type="ECO:0000256" key="6">
    <source>
        <dbReference type="PROSITE-ProRule" id="PRU00175"/>
    </source>
</evidence>
<dbReference type="PANTHER" id="PTHR15710">
    <property type="entry name" value="E3 UBIQUITIN-PROTEIN LIGASE PRAJA"/>
    <property type="match status" value="1"/>
</dbReference>